<name>A0A9X0A0G3_9CNID</name>
<dbReference type="Gene3D" id="3.40.33.10">
    <property type="entry name" value="CAP"/>
    <property type="match status" value="1"/>
</dbReference>
<gene>
    <name evidence="4" type="ORF">OS493_022811</name>
</gene>
<sequence>MIKIKRAQLLILVLLFWTKGSLAKKTGNKHQRKIAALSDEKTARSALVGIKPEDLVTIRNADARSSRKSDVNLLQQLPALQEINGDHDDSSHEITSKIEGSDLFDPSHQNSGSNGTLRNGGLDKEFYSQISQIETDQPQAANVGKISDIYKDNPLPEYSYKESGYDKVADYHSNFGSNPFEMPKNYYQNLDTQDKELFQGFNNDQEEPHHLPSDNSDLFSSIGKKVVLDLLKHRNDSEHQSEDNLKQEFLNKIMGGNPDQNNMGINTLLANRLITTTSPLQTQESTLMAAKPNGNNYHFPTLPSQGKVLTSGKISSKDALGFVTGQITQQLNLPKGINLHIQGHVFQGNPLAPSRMIKDQSPNVPESQGAEKPSLNNLIQSKEGDSRKENYVTLKISGAGKPVSFKAGTSDDGSLVLKIPGNVTLMDTSTNKVITNDVSLNKNENSNSKPEMVTDADQMNHFLSQTAPMQEFAKKESMIKNHDDDINKEMLSWQILGKTNTKLDDRYHNEANEVLQEANRVLSSVRPTRGHTLNDLNQISPTKYNELNRVSFAGVGQSPPSDIFPPSLRLRGSVENNKLLSLKSFLRPSKFIEDSPVNRGRLSFGPGRSRNDKRNSWSPCSVTCGQGIQARAQLCKGTQCKGYRTESKACIMQPCPEQLGRAGLRLHNKFRKWHKSPPLMWSQHLAAKAQTIANELADDSIRLSDLKEEHSGMNVARLWHSYDIAAEKATADWYSEVKSYNFEDPIIDGSTKHFTQLIWKGSKWLGIGEAKTKDEKQTFVVALYDPPGNTRSKEKSNVHLPKPQS</sequence>
<dbReference type="InterPro" id="IPR014044">
    <property type="entry name" value="CAP_dom"/>
</dbReference>
<feature type="region of interest" description="Disordered" evidence="1">
    <location>
        <begin position="784"/>
        <end position="805"/>
    </location>
</feature>
<reference evidence="4" key="1">
    <citation type="submission" date="2023-01" db="EMBL/GenBank/DDBJ databases">
        <title>Genome assembly of the deep-sea coral Lophelia pertusa.</title>
        <authorList>
            <person name="Herrera S."/>
            <person name="Cordes E."/>
        </authorList>
    </citation>
    <scope>NUCLEOTIDE SEQUENCE</scope>
    <source>
        <strain evidence="4">USNM1676648</strain>
        <tissue evidence="4">Polyp</tissue>
    </source>
</reference>
<dbReference type="SMART" id="SM00198">
    <property type="entry name" value="SCP"/>
    <property type="match status" value="1"/>
</dbReference>
<dbReference type="Pfam" id="PF00090">
    <property type="entry name" value="TSP_1"/>
    <property type="match status" value="1"/>
</dbReference>
<evidence type="ECO:0000256" key="2">
    <source>
        <dbReference type="SAM" id="SignalP"/>
    </source>
</evidence>
<dbReference type="InterPro" id="IPR035940">
    <property type="entry name" value="CAP_sf"/>
</dbReference>
<feature type="signal peptide" evidence="2">
    <location>
        <begin position="1"/>
        <end position="23"/>
    </location>
</feature>
<dbReference type="EMBL" id="MU825412">
    <property type="protein sequence ID" value="KAJ7390730.1"/>
    <property type="molecule type" value="Genomic_DNA"/>
</dbReference>
<evidence type="ECO:0000313" key="5">
    <source>
        <dbReference type="Proteomes" id="UP001163046"/>
    </source>
</evidence>
<dbReference type="SMART" id="SM00209">
    <property type="entry name" value="TSP1"/>
    <property type="match status" value="1"/>
</dbReference>
<protein>
    <recommendedName>
        <fullName evidence="3">SCP domain-containing protein</fullName>
    </recommendedName>
</protein>
<dbReference type="Pfam" id="PF00188">
    <property type="entry name" value="CAP"/>
    <property type="match status" value="1"/>
</dbReference>
<feature type="region of interest" description="Disordered" evidence="1">
    <location>
        <begin position="355"/>
        <end position="386"/>
    </location>
</feature>
<dbReference type="Gene3D" id="2.20.100.10">
    <property type="entry name" value="Thrombospondin type-1 (TSP1) repeat"/>
    <property type="match status" value="1"/>
</dbReference>
<keyword evidence="2" id="KW-0732">Signal</keyword>
<feature type="compositionally biased region" description="Polar residues" evidence="1">
    <location>
        <begin position="107"/>
        <end position="117"/>
    </location>
</feature>
<accession>A0A9X0A0G3</accession>
<evidence type="ECO:0000313" key="4">
    <source>
        <dbReference type="EMBL" id="KAJ7390730.1"/>
    </source>
</evidence>
<dbReference type="InterPro" id="IPR001283">
    <property type="entry name" value="CRISP-related"/>
</dbReference>
<dbReference type="Proteomes" id="UP001163046">
    <property type="component" value="Unassembled WGS sequence"/>
</dbReference>
<dbReference type="InterPro" id="IPR000884">
    <property type="entry name" value="TSP1_rpt"/>
</dbReference>
<feature type="region of interest" description="Disordered" evidence="1">
    <location>
        <begin position="100"/>
        <end position="121"/>
    </location>
</feature>
<dbReference type="PANTHER" id="PTHR10334">
    <property type="entry name" value="CYSTEINE-RICH SECRETORY PROTEIN-RELATED"/>
    <property type="match status" value="1"/>
</dbReference>
<evidence type="ECO:0000259" key="3">
    <source>
        <dbReference type="SMART" id="SM00198"/>
    </source>
</evidence>
<dbReference type="PRINTS" id="PR00837">
    <property type="entry name" value="V5TPXLIKE"/>
</dbReference>
<feature type="chain" id="PRO_5040754932" description="SCP domain-containing protein" evidence="2">
    <location>
        <begin position="24"/>
        <end position="805"/>
    </location>
</feature>
<dbReference type="InterPro" id="IPR034113">
    <property type="entry name" value="SCP_GAPR1-like"/>
</dbReference>
<feature type="domain" description="SCP" evidence="3">
    <location>
        <begin position="658"/>
        <end position="792"/>
    </location>
</feature>
<dbReference type="AlphaFoldDB" id="A0A9X0A0G3"/>
<dbReference type="InterPro" id="IPR036383">
    <property type="entry name" value="TSP1_rpt_sf"/>
</dbReference>
<proteinExistence type="predicted"/>
<dbReference type="SUPFAM" id="SSF55797">
    <property type="entry name" value="PR-1-like"/>
    <property type="match status" value="1"/>
</dbReference>
<comment type="caution">
    <text evidence="4">The sequence shown here is derived from an EMBL/GenBank/DDBJ whole genome shotgun (WGS) entry which is preliminary data.</text>
</comment>
<organism evidence="4 5">
    <name type="scientific">Desmophyllum pertusum</name>
    <dbReference type="NCBI Taxonomy" id="174260"/>
    <lineage>
        <taxon>Eukaryota</taxon>
        <taxon>Metazoa</taxon>
        <taxon>Cnidaria</taxon>
        <taxon>Anthozoa</taxon>
        <taxon>Hexacorallia</taxon>
        <taxon>Scleractinia</taxon>
        <taxon>Caryophylliina</taxon>
        <taxon>Caryophylliidae</taxon>
        <taxon>Desmophyllum</taxon>
    </lineage>
</organism>
<dbReference type="CDD" id="cd05382">
    <property type="entry name" value="CAP_GAPR1-like"/>
    <property type="match status" value="1"/>
</dbReference>
<dbReference type="OrthoDB" id="337038at2759"/>
<dbReference type="SUPFAM" id="SSF82895">
    <property type="entry name" value="TSP-1 type 1 repeat"/>
    <property type="match status" value="1"/>
</dbReference>
<evidence type="ECO:0000256" key="1">
    <source>
        <dbReference type="SAM" id="MobiDB-lite"/>
    </source>
</evidence>
<dbReference type="PROSITE" id="PS50092">
    <property type="entry name" value="TSP1"/>
    <property type="match status" value="1"/>
</dbReference>
<keyword evidence="5" id="KW-1185">Reference proteome</keyword>